<keyword evidence="4" id="KW-1185">Reference proteome</keyword>
<keyword evidence="2" id="KW-1133">Transmembrane helix</keyword>
<name>A0ABX2A3Y5_9MICO</name>
<dbReference type="PANTHER" id="PTHR34703:SF1">
    <property type="entry name" value="ANTIPORTER SUBUNIT MNHG2-RELATED"/>
    <property type="match status" value="1"/>
</dbReference>
<comment type="caution">
    <text evidence="3">The sequence shown here is derived from an EMBL/GenBank/DDBJ whole genome shotgun (WGS) entry which is preliminary data.</text>
</comment>
<comment type="similarity">
    <text evidence="1">Belongs to the CPA3 antiporters (TC 2.A.63) subunit G family.</text>
</comment>
<reference evidence="3 4" key="1">
    <citation type="submission" date="2020-05" db="EMBL/GenBank/DDBJ databases">
        <title>Genomic Encyclopedia of Type Strains, Phase III (KMG-III): the genomes of soil and plant-associated and newly described type strains.</title>
        <authorList>
            <person name="Whitman W."/>
        </authorList>
    </citation>
    <scope>NUCLEOTIDE SEQUENCE [LARGE SCALE GENOMIC DNA]</scope>
    <source>
        <strain evidence="3 4">KCTC 19046</strain>
    </source>
</reference>
<accession>A0ABX2A3Y5</accession>
<feature type="transmembrane region" description="Helical" evidence="2">
    <location>
        <begin position="37"/>
        <end position="56"/>
    </location>
</feature>
<keyword evidence="2" id="KW-0472">Membrane</keyword>
<organism evidence="3 4">
    <name type="scientific">Isoptericola halotolerans</name>
    <dbReference type="NCBI Taxonomy" id="300560"/>
    <lineage>
        <taxon>Bacteria</taxon>
        <taxon>Bacillati</taxon>
        <taxon>Actinomycetota</taxon>
        <taxon>Actinomycetes</taxon>
        <taxon>Micrococcales</taxon>
        <taxon>Promicromonosporaceae</taxon>
        <taxon>Isoptericola</taxon>
    </lineage>
</organism>
<evidence type="ECO:0000313" key="3">
    <source>
        <dbReference type="EMBL" id="NOV96467.1"/>
    </source>
</evidence>
<protein>
    <submittedName>
        <fullName evidence="3">Multicomponent Na+:H+ antiporter subunit G</fullName>
    </submittedName>
</protein>
<dbReference type="InterPro" id="IPR005133">
    <property type="entry name" value="PhaG_MnhG_YufB"/>
</dbReference>
<dbReference type="Pfam" id="PF03334">
    <property type="entry name" value="PhaG_MnhG_YufB"/>
    <property type="match status" value="1"/>
</dbReference>
<evidence type="ECO:0000313" key="4">
    <source>
        <dbReference type="Proteomes" id="UP000757540"/>
    </source>
</evidence>
<dbReference type="EMBL" id="JABEZU010000001">
    <property type="protein sequence ID" value="NOV96467.1"/>
    <property type="molecule type" value="Genomic_DNA"/>
</dbReference>
<gene>
    <name evidence="3" type="ORF">HDG69_001020</name>
</gene>
<evidence type="ECO:0000256" key="2">
    <source>
        <dbReference type="SAM" id="Phobius"/>
    </source>
</evidence>
<evidence type="ECO:0000256" key="1">
    <source>
        <dbReference type="ARBA" id="ARBA00008404"/>
    </source>
</evidence>
<sequence length="117" mass="11683">MLEIVGQVLIVLGALVFATAGLGVIKLPDVYTRISAISTAAGFGLMQIIVGAVLLLPGPENVVKAAIAVVLQLATSAVGGMALARSGYLVGSPLVEGTSPDQLAEDAADTADAEPRA</sequence>
<proteinExistence type="inferred from homology"/>
<feature type="transmembrane region" description="Helical" evidence="2">
    <location>
        <begin position="62"/>
        <end position="84"/>
    </location>
</feature>
<feature type="transmembrane region" description="Helical" evidence="2">
    <location>
        <begin position="6"/>
        <end position="25"/>
    </location>
</feature>
<keyword evidence="2" id="KW-0812">Transmembrane</keyword>
<dbReference type="Proteomes" id="UP000757540">
    <property type="component" value="Unassembled WGS sequence"/>
</dbReference>
<dbReference type="PANTHER" id="PTHR34703">
    <property type="entry name" value="ANTIPORTER SUBUNIT MNHG2-RELATED"/>
    <property type="match status" value="1"/>
</dbReference>